<dbReference type="InterPro" id="IPR000719">
    <property type="entry name" value="Prot_kinase_dom"/>
</dbReference>
<name>A0A397SG48_9GLOM</name>
<evidence type="ECO:0000256" key="4">
    <source>
        <dbReference type="ARBA" id="ARBA00022840"/>
    </source>
</evidence>
<keyword evidence="7" id="KW-1185">Reference proteome</keyword>
<organism evidence="6 7">
    <name type="scientific">Glomus cerebriforme</name>
    <dbReference type="NCBI Taxonomy" id="658196"/>
    <lineage>
        <taxon>Eukaryota</taxon>
        <taxon>Fungi</taxon>
        <taxon>Fungi incertae sedis</taxon>
        <taxon>Mucoromycota</taxon>
        <taxon>Glomeromycotina</taxon>
        <taxon>Glomeromycetes</taxon>
        <taxon>Glomerales</taxon>
        <taxon>Glomeraceae</taxon>
        <taxon>Glomus</taxon>
    </lineage>
</organism>
<keyword evidence="1" id="KW-0808">Transferase</keyword>
<keyword evidence="2" id="KW-0547">Nucleotide-binding</keyword>
<dbReference type="InterPro" id="IPR055854">
    <property type="entry name" value="DUF7431"/>
</dbReference>
<dbReference type="InterPro" id="IPR011009">
    <property type="entry name" value="Kinase-like_dom_sf"/>
</dbReference>
<dbReference type="Pfam" id="PF24209">
    <property type="entry name" value="DUF7431"/>
    <property type="match status" value="1"/>
</dbReference>
<evidence type="ECO:0000313" key="7">
    <source>
        <dbReference type="Proteomes" id="UP000265703"/>
    </source>
</evidence>
<dbReference type="PANTHER" id="PTHR44329:SF288">
    <property type="entry name" value="MITOGEN-ACTIVATED PROTEIN KINASE KINASE KINASE 20"/>
    <property type="match status" value="1"/>
</dbReference>
<proteinExistence type="predicted"/>
<sequence length="1514" mass="174823">MTSTEVRVSVNGSQFPIVSLTLENKLSDIRETLKNNSIIKMDDTLLFSKKIAAPNIIRFAEISRENEDDFKLIEIIEKVENGVETLYTLYLIKSSRPYWQFLNVYKLDFGCTMTFDGIVRANKRAFKTVECELTEISTNKITAVEFSSDESVEDWMMKKNLFFIPDMNTKYFAKLGIKYESKELESFKDQYQVIEKASFKLYNLKATENFIEEVNEAIELNDPKKFKQITGKFGQFIPIEVILGRRVQIGDTEDQTNDEKKALNYYRNWDIIEFRKPISIFELIDDNLDNKLRKDVYSFFGKRILYTEIQELNKYFKEVIDLPRTISKIISNKHADCSIFATVVGMKDYYHCQILTSPGNKPKLMIHCFRENSKDSKVVIGWMVIGYDTNFKSIFFDCNTRLDGNTRFEILEQDYNPSEIENSVEFDLNSPTERPVYVGIPVIDNSNLMIGHYFSNSREKLYTFAYNIKEKKQVKLPKFRFNLLKITNYNNLLIMFEKNMNNNIIDLDKHGEFKKLKNIPKFVSLYSNKNKHGPILLKQRFTQIKVKSFGKKLSYDDFFKCSFFIPFESSFFKSPRRHDTKEMPFSKFSSLLDDIVKVSEEIIKSIQLTKNNGEILEQFQRRAFEVEKIVKNLKACHYQYNYFFNKDNLTLLKNLVEDIKTIEKFVKGISQFKEISQSRILIISNIKKLYDARKFRESFDKNFDKIQKFMENSKEQATHYNEDLTDIELSIISKTPSAPIEISIGNTSKSLVHDNKNGGVATKSTTTTLPISPKSTGNAIEEETSIGNESNEIVDADKIILQDEKIVKTGGSEIPIKNQIKVNEINDTSNTTTAGDAGKTETVAKTITKSSAHENKNDGVVTKTISNTAKTITLPTLPKSTSITIEEEISIGIESNEFVDGDKINLQGGKMVKTSGSEIPIKNQTKVSEIDDKSNTTTAGETETAVKTITAHENKNDGVVTKTTYNTTITVTVRITIKLPKLTSIENEKETSIDNESNENVNSDKINLQDKKMVKTGDKSNTTTEIATDNYELNEELKERYKKYGLCKDCKQPNTGYQYCQSCEQKYLSDDIYEQIKDFNIYKLTEEQNLLIDKLIINEELKKRYKENGLCKECKQPNTGWEWCQSCNAEHFQQNFINWTSGNYEVDKLIQESQINAKGRYKKLEWIEYDKFENIEYITKGGFGTIYKAFWKEGWIINWDYKTNQWSRFSDETVALKSLNNSKNITLEFLNEINLHLKTNGSFNIIRIYGITKDPKTSNFMIVMEYADKGNLRQRLNSDFNSLSLNNKLDILRDISCGLSDIHKMELIHQDFHSGNILSSDKSSAYYRITDLGLCKPANEKSEKDNKKVYGVLPYVAPEVLSGKQYTKGSDVYSFGMIIYEVINGLPPYYDIPYNDEDLAIKICHGLRPSFNIKVPQLIVDIFKQCVDADPSKRPTASYLHEKFNQWHNDINYEDSEIYKQIKEADEFNEKQPSFTKSDNTKLTYTTHHQAIYTSRLLNFNNLPEPKNAEFSGN</sequence>
<dbReference type="InterPro" id="IPR001245">
    <property type="entry name" value="Ser-Thr/Tyr_kinase_cat_dom"/>
</dbReference>
<dbReference type="Proteomes" id="UP000265703">
    <property type="component" value="Unassembled WGS sequence"/>
</dbReference>
<evidence type="ECO:0000259" key="5">
    <source>
        <dbReference type="PROSITE" id="PS50011"/>
    </source>
</evidence>
<dbReference type="EMBL" id="QKYT01000550">
    <property type="protein sequence ID" value="RIA83676.1"/>
    <property type="molecule type" value="Genomic_DNA"/>
</dbReference>
<keyword evidence="4" id="KW-0067">ATP-binding</keyword>
<accession>A0A397SG48</accession>
<keyword evidence="3" id="KW-0418">Kinase</keyword>
<dbReference type="Pfam" id="PF07714">
    <property type="entry name" value="PK_Tyr_Ser-Thr"/>
    <property type="match status" value="1"/>
</dbReference>
<evidence type="ECO:0000256" key="3">
    <source>
        <dbReference type="ARBA" id="ARBA00022777"/>
    </source>
</evidence>
<evidence type="ECO:0000256" key="2">
    <source>
        <dbReference type="ARBA" id="ARBA00022741"/>
    </source>
</evidence>
<comment type="caution">
    <text evidence="6">The sequence shown here is derived from an EMBL/GenBank/DDBJ whole genome shotgun (WGS) entry which is preliminary data.</text>
</comment>
<evidence type="ECO:0000256" key="1">
    <source>
        <dbReference type="ARBA" id="ARBA00022679"/>
    </source>
</evidence>
<dbReference type="Gene3D" id="1.10.510.10">
    <property type="entry name" value="Transferase(Phosphotransferase) domain 1"/>
    <property type="match status" value="1"/>
</dbReference>
<dbReference type="PANTHER" id="PTHR44329">
    <property type="entry name" value="SERINE/THREONINE-PROTEIN KINASE TNNI3K-RELATED"/>
    <property type="match status" value="1"/>
</dbReference>
<evidence type="ECO:0000313" key="6">
    <source>
        <dbReference type="EMBL" id="RIA83676.1"/>
    </source>
</evidence>
<dbReference type="GO" id="GO:0004672">
    <property type="term" value="F:protein kinase activity"/>
    <property type="evidence" value="ECO:0007669"/>
    <property type="project" value="InterPro"/>
</dbReference>
<dbReference type="PROSITE" id="PS50011">
    <property type="entry name" value="PROTEIN_KINASE_DOM"/>
    <property type="match status" value="1"/>
</dbReference>
<dbReference type="SUPFAM" id="SSF56112">
    <property type="entry name" value="Protein kinase-like (PK-like)"/>
    <property type="match status" value="1"/>
</dbReference>
<feature type="domain" description="Protein kinase" evidence="5">
    <location>
        <begin position="1172"/>
        <end position="1444"/>
    </location>
</feature>
<reference evidence="6 7" key="1">
    <citation type="submission" date="2018-06" db="EMBL/GenBank/DDBJ databases">
        <title>Comparative genomics reveals the genomic features of Rhizophagus irregularis, R. cerebriforme, R. diaphanum and Gigaspora rosea, and their symbiotic lifestyle signature.</title>
        <authorList>
            <person name="Morin E."/>
            <person name="San Clemente H."/>
            <person name="Chen E.C.H."/>
            <person name="De La Providencia I."/>
            <person name="Hainaut M."/>
            <person name="Kuo A."/>
            <person name="Kohler A."/>
            <person name="Murat C."/>
            <person name="Tang N."/>
            <person name="Roy S."/>
            <person name="Loubradou J."/>
            <person name="Henrissat B."/>
            <person name="Grigoriev I.V."/>
            <person name="Corradi N."/>
            <person name="Roux C."/>
            <person name="Martin F.M."/>
        </authorList>
    </citation>
    <scope>NUCLEOTIDE SEQUENCE [LARGE SCALE GENOMIC DNA]</scope>
    <source>
        <strain evidence="6 7">DAOM 227022</strain>
    </source>
</reference>
<dbReference type="OrthoDB" id="2383428at2759"/>
<protein>
    <recommendedName>
        <fullName evidence="5">Protein kinase domain-containing protein</fullName>
    </recommendedName>
</protein>
<gene>
    <name evidence="6" type="ORF">C1645_833427</name>
</gene>
<dbReference type="InterPro" id="IPR051681">
    <property type="entry name" value="Ser/Thr_Kinases-Pseudokinases"/>
</dbReference>
<dbReference type="GO" id="GO:0005524">
    <property type="term" value="F:ATP binding"/>
    <property type="evidence" value="ECO:0007669"/>
    <property type="project" value="InterPro"/>
</dbReference>